<dbReference type="EMBL" id="CP002546">
    <property type="protein sequence ID" value="ADY59150.1"/>
    <property type="molecule type" value="Genomic_DNA"/>
</dbReference>
<evidence type="ECO:0000256" key="4">
    <source>
        <dbReference type="ARBA" id="ARBA00022679"/>
    </source>
</evidence>
<dbReference type="OrthoDB" id="207747at2"/>
<evidence type="ECO:0000313" key="10">
    <source>
        <dbReference type="EMBL" id="ADY59150.1"/>
    </source>
</evidence>
<evidence type="ECO:0000313" key="11">
    <source>
        <dbReference type="Proteomes" id="UP000006860"/>
    </source>
</evidence>
<keyword evidence="7 8" id="KW-0472">Membrane</keyword>
<evidence type="ECO:0000256" key="6">
    <source>
        <dbReference type="ARBA" id="ARBA00022989"/>
    </source>
</evidence>
<dbReference type="STRING" id="756272.Plabr_1539"/>
<keyword evidence="2" id="KW-1003">Cell membrane</keyword>
<comment type="subcellular location">
    <subcellularLocation>
        <location evidence="1">Cell membrane</location>
        <topology evidence="1">Multi-pass membrane protein</topology>
    </subcellularLocation>
</comment>
<feature type="transmembrane region" description="Helical" evidence="8">
    <location>
        <begin position="88"/>
        <end position="115"/>
    </location>
</feature>
<evidence type="ECO:0000256" key="8">
    <source>
        <dbReference type="SAM" id="Phobius"/>
    </source>
</evidence>
<dbReference type="PANTHER" id="PTHR33908">
    <property type="entry name" value="MANNOSYLTRANSFERASE YKCB-RELATED"/>
    <property type="match status" value="1"/>
</dbReference>
<keyword evidence="6 8" id="KW-1133">Transmembrane helix</keyword>
<feature type="transmembrane region" description="Helical" evidence="8">
    <location>
        <begin position="200"/>
        <end position="216"/>
    </location>
</feature>
<feature type="transmembrane region" description="Helical" evidence="8">
    <location>
        <begin position="328"/>
        <end position="348"/>
    </location>
</feature>
<feature type="transmembrane region" description="Helical" evidence="8">
    <location>
        <begin position="285"/>
        <end position="308"/>
    </location>
</feature>
<dbReference type="AlphaFoldDB" id="F0SRM7"/>
<evidence type="ECO:0000256" key="1">
    <source>
        <dbReference type="ARBA" id="ARBA00004651"/>
    </source>
</evidence>
<dbReference type="PANTHER" id="PTHR33908:SF11">
    <property type="entry name" value="MEMBRANE PROTEIN"/>
    <property type="match status" value="1"/>
</dbReference>
<accession>F0SRM7</accession>
<dbReference type="eggNOG" id="COG1807">
    <property type="taxonomic scope" value="Bacteria"/>
</dbReference>
<feature type="transmembrane region" description="Helical" evidence="8">
    <location>
        <begin position="394"/>
        <end position="414"/>
    </location>
</feature>
<evidence type="ECO:0000256" key="3">
    <source>
        <dbReference type="ARBA" id="ARBA00022676"/>
    </source>
</evidence>
<evidence type="ECO:0000259" key="9">
    <source>
        <dbReference type="Pfam" id="PF02366"/>
    </source>
</evidence>
<evidence type="ECO:0000256" key="5">
    <source>
        <dbReference type="ARBA" id="ARBA00022692"/>
    </source>
</evidence>
<dbReference type="GO" id="GO:0009103">
    <property type="term" value="P:lipopolysaccharide biosynthetic process"/>
    <property type="evidence" value="ECO:0007669"/>
    <property type="project" value="UniProtKB-ARBA"/>
</dbReference>
<dbReference type="RefSeq" id="WP_013627878.1">
    <property type="nucleotide sequence ID" value="NC_015174.1"/>
</dbReference>
<organism evidence="10 11">
    <name type="scientific">Rubinisphaera brasiliensis (strain ATCC 49424 / DSM 5305 / JCM 21570 / IAM 15109 / NBRC 103401 / IFAM 1448)</name>
    <name type="common">Planctomyces brasiliensis</name>
    <dbReference type="NCBI Taxonomy" id="756272"/>
    <lineage>
        <taxon>Bacteria</taxon>
        <taxon>Pseudomonadati</taxon>
        <taxon>Planctomycetota</taxon>
        <taxon>Planctomycetia</taxon>
        <taxon>Planctomycetales</taxon>
        <taxon>Planctomycetaceae</taxon>
        <taxon>Rubinisphaera</taxon>
    </lineage>
</organism>
<dbReference type="InterPro" id="IPR050297">
    <property type="entry name" value="LipidA_mod_glycosyltrf_83"/>
</dbReference>
<evidence type="ECO:0000256" key="7">
    <source>
        <dbReference type="ARBA" id="ARBA00023136"/>
    </source>
</evidence>
<sequence length="579" mass="64924">MPALSGQVERNKPSMIHPKHEKWLLLAMLLVAAWLRFASYWQSPIEHFDEGVYASNYWFDASEGFRYPDRHLYAPPLLPTVIEWTHLFLGPGTLACLLPNLLAGFATVPLVWLFVRRMMGPIAALAATSMWACLDYPVLYSRTALTDSMLCFWMLLSVLLAERGLSLCRQRWPRGAEWIFLLGGAGLAAGLAWLTKYNGWLSLAVTVSAAIAWGVTQRFALAEWRRVGVGLLIICGVAGAVWTPYMLSLEEYGGYSAVAENHRQYFVGLSGWGASFLHQAGNLQVLTGSFTIVNLIILTQALFFGFAWPRTDVPDELDSPTEPALARLGTWQMASWFLGLLVAVPLYHPYPRLLLPWLLACSFLWGTAVYYLFKLLRYRARIELSEELLRSERPSHWITWILVGFWVLLSAMGVRPDSNPGHEDRRELKEIASFIVETAGGLAEQAGGAAEEVILYTYGEPALFYHLSDAGRLAGPIGHLDFATQPPPAPTFLVTGPHAQRSPLFREQWKEHGSKFVKLGEWDYTPSEFIQRNSLEPIGTVPIRLYLLKPPELHDLEGDRNAQLHQTLDFLSGRTPAGN</sequence>
<dbReference type="GO" id="GO:0016763">
    <property type="term" value="F:pentosyltransferase activity"/>
    <property type="evidence" value="ECO:0007669"/>
    <property type="project" value="TreeGrafter"/>
</dbReference>
<keyword evidence="4 10" id="KW-0808">Transferase</keyword>
<keyword evidence="5 8" id="KW-0812">Transmembrane</keyword>
<dbReference type="Proteomes" id="UP000006860">
    <property type="component" value="Chromosome"/>
</dbReference>
<gene>
    <name evidence="10" type="ordered locus">Plabr_1539</name>
</gene>
<feature type="transmembrane region" description="Helical" evidence="8">
    <location>
        <begin position="354"/>
        <end position="373"/>
    </location>
</feature>
<protein>
    <submittedName>
        <fullName evidence="10">Glycosyl transferase family 39</fullName>
    </submittedName>
</protein>
<keyword evidence="3" id="KW-0328">Glycosyltransferase</keyword>
<dbReference type="GO" id="GO:0006493">
    <property type="term" value="P:protein O-linked glycosylation"/>
    <property type="evidence" value="ECO:0007669"/>
    <property type="project" value="InterPro"/>
</dbReference>
<feature type="transmembrane region" description="Helical" evidence="8">
    <location>
        <begin position="177"/>
        <end position="194"/>
    </location>
</feature>
<dbReference type="HOGENOM" id="CLU_449671_0_0_0"/>
<feature type="transmembrane region" description="Helical" evidence="8">
    <location>
        <begin position="23"/>
        <end position="41"/>
    </location>
</feature>
<reference evidence="11" key="1">
    <citation type="submission" date="2011-02" db="EMBL/GenBank/DDBJ databases">
        <title>The complete genome of Planctomyces brasiliensis DSM 5305.</title>
        <authorList>
            <person name="Lucas S."/>
            <person name="Copeland A."/>
            <person name="Lapidus A."/>
            <person name="Bruce D."/>
            <person name="Goodwin L."/>
            <person name="Pitluck S."/>
            <person name="Kyrpides N."/>
            <person name="Mavromatis K."/>
            <person name="Pagani I."/>
            <person name="Ivanova N."/>
            <person name="Ovchinnikova G."/>
            <person name="Lu M."/>
            <person name="Detter J.C."/>
            <person name="Han C."/>
            <person name="Land M."/>
            <person name="Hauser L."/>
            <person name="Markowitz V."/>
            <person name="Cheng J.-F."/>
            <person name="Hugenholtz P."/>
            <person name="Woyke T."/>
            <person name="Wu D."/>
            <person name="Tindall B."/>
            <person name="Pomrenke H.G."/>
            <person name="Brambilla E."/>
            <person name="Klenk H.-P."/>
            <person name="Eisen J.A."/>
        </authorList>
    </citation>
    <scope>NUCLEOTIDE SEQUENCE [LARGE SCALE GENOMIC DNA]</scope>
    <source>
        <strain evidence="11">ATCC 49424 / DSM 5305 / JCM 21570 / NBRC 103401 / IFAM 1448</strain>
    </source>
</reference>
<feature type="transmembrane region" description="Helical" evidence="8">
    <location>
        <begin position="228"/>
        <end position="247"/>
    </location>
</feature>
<feature type="domain" description="ArnT-like N-terminal" evidence="9">
    <location>
        <begin position="100"/>
        <end position="220"/>
    </location>
</feature>
<dbReference type="InterPro" id="IPR003342">
    <property type="entry name" value="ArnT-like_N"/>
</dbReference>
<dbReference type="Pfam" id="PF02366">
    <property type="entry name" value="PMT"/>
    <property type="match status" value="1"/>
</dbReference>
<dbReference type="GO" id="GO:0000030">
    <property type="term" value="F:mannosyltransferase activity"/>
    <property type="evidence" value="ECO:0007669"/>
    <property type="project" value="InterPro"/>
</dbReference>
<evidence type="ECO:0000256" key="2">
    <source>
        <dbReference type="ARBA" id="ARBA00022475"/>
    </source>
</evidence>
<dbReference type="KEGG" id="pbs:Plabr_1539"/>
<keyword evidence="11" id="KW-1185">Reference proteome</keyword>
<proteinExistence type="predicted"/>
<name>F0SRM7_RUBBR</name>
<dbReference type="GO" id="GO:0005886">
    <property type="term" value="C:plasma membrane"/>
    <property type="evidence" value="ECO:0007669"/>
    <property type="project" value="UniProtKB-SubCell"/>
</dbReference>